<name>A0ABQ1KZL2_9RHOB</name>
<feature type="transmembrane region" description="Helical" evidence="1">
    <location>
        <begin position="116"/>
        <end position="136"/>
    </location>
</feature>
<proteinExistence type="predicted"/>
<evidence type="ECO:0000313" key="3">
    <source>
        <dbReference type="Proteomes" id="UP000645462"/>
    </source>
</evidence>
<feature type="transmembrane region" description="Helical" evidence="1">
    <location>
        <begin position="16"/>
        <end position="39"/>
    </location>
</feature>
<keyword evidence="1" id="KW-1133">Transmembrane helix</keyword>
<dbReference type="EMBL" id="BMFC01000010">
    <property type="protein sequence ID" value="GGC13725.1"/>
    <property type="molecule type" value="Genomic_DNA"/>
</dbReference>
<reference evidence="3" key="1">
    <citation type="journal article" date="2019" name="Int. J. Syst. Evol. Microbiol.">
        <title>The Global Catalogue of Microorganisms (GCM) 10K type strain sequencing project: providing services to taxonomists for standard genome sequencing and annotation.</title>
        <authorList>
            <consortium name="The Broad Institute Genomics Platform"/>
            <consortium name="The Broad Institute Genome Sequencing Center for Infectious Disease"/>
            <person name="Wu L."/>
            <person name="Ma J."/>
        </authorList>
    </citation>
    <scope>NUCLEOTIDE SEQUENCE [LARGE SCALE GENOMIC DNA]</scope>
    <source>
        <strain evidence="3">CGMCC 1.12478</strain>
    </source>
</reference>
<sequence>MQGGGWLIAALRQDRWLFLGGLAMIELAAVIYTVAGIGMDMSALDMTRMARLPGQPMEMGHAMAWTLPYAALMFLMWWIMMIAMMVPSAAPTILLHHSLTRRPEAPQELRSTWAFVAGYLVVWAFFSALTATLQWAMQPLGLIAPGMMSLRGGWLAGAVLILAGLYQFTPLKRACLSHCQAPAVFLSNHWQPGARGAWSMGLRHGVFCLGCCWALMLLLFVGGVMNLYWIAGLALLVAAEKLAVFGKATVAVTGGMLILSGIAVLLPT</sequence>
<evidence type="ECO:0000256" key="1">
    <source>
        <dbReference type="SAM" id="Phobius"/>
    </source>
</evidence>
<feature type="transmembrane region" description="Helical" evidence="1">
    <location>
        <begin position="242"/>
        <end position="266"/>
    </location>
</feature>
<gene>
    <name evidence="2" type="ORF">GCM10011363_32910</name>
</gene>
<feature type="transmembrane region" description="Helical" evidence="1">
    <location>
        <begin position="148"/>
        <end position="168"/>
    </location>
</feature>
<organism evidence="2 3">
    <name type="scientific">Marivita lacus</name>
    <dbReference type="NCBI Taxonomy" id="1323742"/>
    <lineage>
        <taxon>Bacteria</taxon>
        <taxon>Pseudomonadati</taxon>
        <taxon>Pseudomonadota</taxon>
        <taxon>Alphaproteobacteria</taxon>
        <taxon>Rhodobacterales</taxon>
        <taxon>Roseobacteraceae</taxon>
        <taxon>Marivita</taxon>
    </lineage>
</organism>
<keyword evidence="1" id="KW-0472">Membrane</keyword>
<feature type="transmembrane region" description="Helical" evidence="1">
    <location>
        <begin position="69"/>
        <end position="95"/>
    </location>
</feature>
<dbReference type="RefSeq" id="WP_229747879.1">
    <property type="nucleotide sequence ID" value="NZ_BMFC01000010.1"/>
</dbReference>
<keyword evidence="3" id="KW-1185">Reference proteome</keyword>
<dbReference type="Pfam" id="PF09948">
    <property type="entry name" value="PpoB2"/>
    <property type="match status" value="1"/>
</dbReference>
<dbReference type="InterPro" id="IPR018688">
    <property type="entry name" value="PpoB2-like"/>
</dbReference>
<protein>
    <submittedName>
        <fullName evidence="2">Metal-binding protein</fullName>
    </submittedName>
</protein>
<evidence type="ECO:0000313" key="2">
    <source>
        <dbReference type="EMBL" id="GGC13725.1"/>
    </source>
</evidence>
<feature type="transmembrane region" description="Helical" evidence="1">
    <location>
        <begin position="205"/>
        <end position="230"/>
    </location>
</feature>
<keyword evidence="1" id="KW-0812">Transmembrane</keyword>
<accession>A0ABQ1KZL2</accession>
<dbReference type="Proteomes" id="UP000645462">
    <property type="component" value="Unassembled WGS sequence"/>
</dbReference>
<comment type="caution">
    <text evidence="2">The sequence shown here is derived from an EMBL/GenBank/DDBJ whole genome shotgun (WGS) entry which is preliminary data.</text>
</comment>